<dbReference type="GO" id="GO:0046872">
    <property type="term" value="F:metal ion binding"/>
    <property type="evidence" value="ECO:0007669"/>
    <property type="project" value="UniProtKB-KW"/>
</dbReference>
<reference evidence="13" key="3">
    <citation type="submission" date="2018-04" db="EMBL/GenBank/DDBJ databases">
        <authorList>
            <person name="Sheh A."/>
            <person name="Shen Z."/>
            <person name="Mannion A.J."/>
            <person name="Fox J.G."/>
        </authorList>
    </citation>
    <scope>NUCLEOTIDE SEQUENCE</scope>
    <source>
        <strain evidence="13">MIT 97-6194</strain>
    </source>
</reference>
<keyword evidence="3" id="KW-0479">Metal-binding</keyword>
<dbReference type="NCBIfam" id="TIGR01416">
    <property type="entry name" value="Rieske_proteo"/>
    <property type="match status" value="1"/>
</dbReference>
<name>A0A347VPQ2_9HELI</name>
<keyword evidence="1 10" id="KW-0812">Transmembrane</keyword>
<dbReference type="PANTHER" id="PTHR10134">
    <property type="entry name" value="CYTOCHROME B-C1 COMPLEX SUBUNIT RIESKE, MITOCHONDRIAL"/>
    <property type="match status" value="1"/>
</dbReference>
<dbReference type="EMBL" id="JRMP02000021">
    <property type="protein sequence ID" value="TLD92332.1"/>
    <property type="molecule type" value="Genomic_DNA"/>
</dbReference>
<keyword evidence="14" id="KW-1185">Reference proteome</keyword>
<evidence type="ECO:0000313" key="12">
    <source>
        <dbReference type="EMBL" id="MWV70466.1"/>
    </source>
</evidence>
<sequence>MAEVKRRDFLGMALGGVAGIGAIASLVAMKRTWDPLPSVVSAGFTTVDVNGMADGEIRDTQWRGKPVYIMKKRPTDEIEAARDFELGGAYYSIGIKICTHLGCIPNWKESEGYFHCPCHGGQFTGNGVNMPGTPPPRPFDIPPFAVKGESTLVLGESGKEYQAMVDAAPKA</sequence>
<feature type="transmembrane region" description="Helical" evidence="10">
    <location>
        <begin position="9"/>
        <end position="29"/>
    </location>
</feature>
<evidence type="ECO:0000313" key="13">
    <source>
        <dbReference type="EMBL" id="TLD92332.1"/>
    </source>
</evidence>
<keyword evidence="8" id="KW-1015">Disulfide bond</keyword>
<dbReference type="InterPro" id="IPR036922">
    <property type="entry name" value="Rieske_2Fe-2S_sf"/>
</dbReference>
<evidence type="ECO:0000313" key="14">
    <source>
        <dbReference type="Proteomes" id="UP000029714"/>
    </source>
</evidence>
<dbReference type="STRING" id="1548018.LS64_05290"/>
<evidence type="ECO:0000256" key="1">
    <source>
        <dbReference type="ARBA" id="ARBA00022692"/>
    </source>
</evidence>
<dbReference type="GO" id="GO:0051537">
    <property type="term" value="F:2 iron, 2 sulfur cluster binding"/>
    <property type="evidence" value="ECO:0007669"/>
    <property type="project" value="UniProtKB-KW"/>
</dbReference>
<reference evidence="12 15" key="4">
    <citation type="submission" date="2019-12" db="EMBL/GenBank/DDBJ databases">
        <title>Multi-Generational Helicobacter saguini Isolates.</title>
        <authorList>
            <person name="Mannion A."/>
            <person name="Shen Z."/>
            <person name="Fox J.G."/>
        </authorList>
    </citation>
    <scope>NUCLEOTIDE SEQUENCE [LARGE SCALE GENOMIC DNA]</scope>
    <source>
        <strain evidence="12">16-048</strain>
        <strain evidence="15">16-048 (F4)</strain>
    </source>
</reference>
<dbReference type="InterPro" id="IPR014349">
    <property type="entry name" value="Rieske_Fe-S_prot"/>
</dbReference>
<proteinExistence type="predicted"/>
<dbReference type="EC" id="1.10.2.2" evidence="13"/>
<keyword evidence="2" id="KW-0001">2Fe-2S</keyword>
<reference evidence="13 14" key="1">
    <citation type="journal article" date="2014" name="Genome Announc.">
        <title>Draft genome sequences of eight enterohepatic helicobacter species isolated from both laboratory and wild rodents.</title>
        <authorList>
            <person name="Sheh A."/>
            <person name="Shen Z."/>
            <person name="Fox J.G."/>
        </authorList>
    </citation>
    <scope>NUCLEOTIDE SEQUENCE [LARGE SCALE GENOMIC DNA]</scope>
    <source>
        <strain evidence="13 14">MIT 97-6194</strain>
    </source>
</reference>
<dbReference type="AlphaFoldDB" id="A0A347VPQ2"/>
<evidence type="ECO:0000256" key="10">
    <source>
        <dbReference type="SAM" id="Phobius"/>
    </source>
</evidence>
<evidence type="ECO:0000256" key="2">
    <source>
        <dbReference type="ARBA" id="ARBA00022714"/>
    </source>
</evidence>
<keyword evidence="5" id="KW-0408">Iron</keyword>
<evidence type="ECO:0000256" key="8">
    <source>
        <dbReference type="ARBA" id="ARBA00023157"/>
    </source>
</evidence>
<comment type="subunit">
    <text evidence="9">The main subunits of complex b-c1 are: cytochrome b, cytochrome c1 and the Rieske protein.</text>
</comment>
<dbReference type="PROSITE" id="PS51318">
    <property type="entry name" value="TAT"/>
    <property type="match status" value="1"/>
</dbReference>
<dbReference type="OrthoDB" id="9767869at2"/>
<evidence type="ECO:0000256" key="4">
    <source>
        <dbReference type="ARBA" id="ARBA00022989"/>
    </source>
</evidence>
<evidence type="ECO:0000313" key="15">
    <source>
        <dbReference type="Proteomes" id="UP000477070"/>
    </source>
</evidence>
<keyword evidence="13" id="KW-0560">Oxidoreductase</keyword>
<evidence type="ECO:0000256" key="9">
    <source>
        <dbReference type="RuleBase" id="RU004497"/>
    </source>
</evidence>
<dbReference type="InterPro" id="IPR017941">
    <property type="entry name" value="Rieske_2Fe-2S"/>
</dbReference>
<reference evidence="13 14" key="2">
    <citation type="journal article" date="2016" name="Infect. Immun.">
        <title>Helicobacter saguini, a Novel Helicobacter Isolated from Cotton-Top Tamarins with Ulcerative Colitis, Has Proinflammatory Properties and Induces Typhlocolitis and Dysplasia in Gnotobiotic IL-10-/- Mice.</title>
        <authorList>
            <person name="Shen Z."/>
            <person name="Mannion A."/>
            <person name="Whary M.T."/>
            <person name="Muthupalani S."/>
            <person name="Sheh A."/>
            <person name="Feng Y."/>
            <person name="Gong G."/>
            <person name="Vandamme P."/>
            <person name="Holcombe H.R."/>
            <person name="Paster B.J."/>
            <person name="Fox J.G."/>
        </authorList>
    </citation>
    <scope>NUCLEOTIDE SEQUENCE [LARGE SCALE GENOMIC DNA]</scope>
    <source>
        <strain evidence="13 14">MIT 97-6194</strain>
    </source>
</reference>
<dbReference type="GO" id="GO:0016491">
    <property type="term" value="F:oxidoreductase activity"/>
    <property type="evidence" value="ECO:0007669"/>
    <property type="project" value="UniProtKB-KW"/>
</dbReference>
<protein>
    <submittedName>
        <fullName evidence="13">Ubiquinol-cytochrome c reductase iron-sulfur subunit</fullName>
        <ecNumber evidence="13">1.10.2.2</ecNumber>
    </submittedName>
</protein>
<accession>A0A347VPQ2</accession>
<dbReference type="Proteomes" id="UP000029714">
    <property type="component" value="Unassembled WGS sequence"/>
</dbReference>
<dbReference type="GO" id="GO:0008121">
    <property type="term" value="F:quinol-cytochrome-c reductase activity"/>
    <property type="evidence" value="ECO:0007669"/>
    <property type="project" value="InterPro"/>
</dbReference>
<evidence type="ECO:0000256" key="7">
    <source>
        <dbReference type="ARBA" id="ARBA00023136"/>
    </source>
</evidence>
<comment type="caution">
    <text evidence="13">The sequence shown here is derived from an EMBL/GenBank/DDBJ whole genome shotgun (WGS) entry which is preliminary data.</text>
</comment>
<evidence type="ECO:0000256" key="3">
    <source>
        <dbReference type="ARBA" id="ARBA00022723"/>
    </source>
</evidence>
<evidence type="ECO:0000256" key="5">
    <source>
        <dbReference type="ARBA" id="ARBA00023004"/>
    </source>
</evidence>
<keyword evidence="4 10" id="KW-1133">Transmembrane helix</keyword>
<dbReference type="Proteomes" id="UP000477070">
    <property type="component" value="Unassembled WGS sequence"/>
</dbReference>
<dbReference type="InterPro" id="IPR006311">
    <property type="entry name" value="TAT_signal"/>
</dbReference>
<dbReference type="Gene3D" id="2.102.10.10">
    <property type="entry name" value="Rieske [2Fe-2S] iron-sulphur domain"/>
    <property type="match status" value="1"/>
</dbReference>
<dbReference type="PROSITE" id="PS51296">
    <property type="entry name" value="RIESKE"/>
    <property type="match status" value="1"/>
</dbReference>
<feature type="domain" description="Rieske" evidence="11">
    <location>
        <begin position="97"/>
        <end position="153"/>
    </location>
</feature>
<evidence type="ECO:0000259" key="11">
    <source>
        <dbReference type="PROSITE" id="PS51296"/>
    </source>
</evidence>
<keyword evidence="7 10" id="KW-0472">Membrane</keyword>
<organism evidence="13 14">
    <name type="scientific">Helicobacter saguini</name>
    <dbReference type="NCBI Taxonomy" id="1548018"/>
    <lineage>
        <taxon>Bacteria</taxon>
        <taxon>Pseudomonadati</taxon>
        <taxon>Campylobacterota</taxon>
        <taxon>Epsilonproteobacteria</taxon>
        <taxon>Campylobacterales</taxon>
        <taxon>Helicobacteraceae</taxon>
        <taxon>Helicobacter</taxon>
    </lineage>
</organism>
<dbReference type="Pfam" id="PF00355">
    <property type="entry name" value="Rieske"/>
    <property type="match status" value="1"/>
</dbReference>
<dbReference type="RefSeq" id="WP_034571365.1">
    <property type="nucleotide sequence ID" value="NZ_JRMP02000021.1"/>
</dbReference>
<dbReference type="SUPFAM" id="SSF50022">
    <property type="entry name" value="ISP domain"/>
    <property type="match status" value="1"/>
</dbReference>
<keyword evidence="6" id="KW-0411">Iron-sulfur</keyword>
<evidence type="ECO:0000256" key="6">
    <source>
        <dbReference type="ARBA" id="ARBA00023014"/>
    </source>
</evidence>
<dbReference type="EMBL" id="QBIU01000002">
    <property type="protein sequence ID" value="MWV70466.1"/>
    <property type="molecule type" value="Genomic_DNA"/>
</dbReference>
<dbReference type="InterPro" id="IPR006317">
    <property type="entry name" value="Ubiquinol_cyt_c_Rdtase_Fe-S-su"/>
</dbReference>
<gene>
    <name evidence="13" type="primary">petA</name>
    <name evidence="12" type="ORF">DCO61_10790</name>
    <name evidence="13" type="ORF">LS64_010430</name>
</gene>